<comment type="caution">
    <text evidence="2">The sequence shown here is derived from an EMBL/GenBank/DDBJ whole genome shotgun (WGS) entry which is preliminary data.</text>
</comment>
<keyword evidence="1" id="KW-0472">Membrane</keyword>
<dbReference type="PANTHER" id="PTHR28062:SF1">
    <property type="entry name" value="TRANSMEMBRANE PROTEIN"/>
    <property type="match status" value="1"/>
</dbReference>
<feature type="transmembrane region" description="Helical" evidence="1">
    <location>
        <begin position="181"/>
        <end position="200"/>
    </location>
</feature>
<dbReference type="VEuPathDB" id="FungiDB:B1J91_I04004g"/>
<keyword evidence="1" id="KW-0812">Transmembrane</keyword>
<dbReference type="PANTHER" id="PTHR28062">
    <property type="entry name" value="K+-H+ EXCHANGE-LIKE PROTEIN"/>
    <property type="match status" value="1"/>
</dbReference>
<protein>
    <submittedName>
        <fullName evidence="2">Uncharacterized protein</fullName>
    </submittedName>
</protein>
<dbReference type="GO" id="GO:1902600">
    <property type="term" value="P:proton transmembrane transport"/>
    <property type="evidence" value="ECO:0007669"/>
    <property type="project" value="EnsemblFungi"/>
</dbReference>
<organism evidence="2 3">
    <name type="scientific">Candida glabrata</name>
    <name type="common">Yeast</name>
    <name type="synonym">Torulopsis glabrata</name>
    <dbReference type="NCBI Taxonomy" id="5478"/>
    <lineage>
        <taxon>Eukaryota</taxon>
        <taxon>Fungi</taxon>
        <taxon>Dikarya</taxon>
        <taxon>Ascomycota</taxon>
        <taxon>Saccharomycotina</taxon>
        <taxon>Saccharomycetes</taxon>
        <taxon>Saccharomycetales</taxon>
        <taxon>Saccharomycetaceae</taxon>
        <taxon>Nakaseomyces</taxon>
    </lineage>
</organism>
<proteinExistence type="predicted"/>
<accession>A0A0W0D1D6</accession>
<keyword evidence="1" id="KW-1133">Transmembrane helix</keyword>
<gene>
    <name evidence="2" type="ORF">AO440_002506</name>
</gene>
<dbReference type="Proteomes" id="UP000054886">
    <property type="component" value="Unassembled WGS sequence"/>
</dbReference>
<evidence type="ECO:0000256" key="1">
    <source>
        <dbReference type="SAM" id="Phobius"/>
    </source>
</evidence>
<dbReference type="Pfam" id="PF10173">
    <property type="entry name" value="Mit_KHE1"/>
    <property type="match status" value="1"/>
</dbReference>
<dbReference type="VEuPathDB" id="FungiDB:CAGL0I04004g"/>
<evidence type="ECO:0000313" key="3">
    <source>
        <dbReference type="Proteomes" id="UP000054886"/>
    </source>
</evidence>
<dbReference type="GO" id="GO:0006813">
    <property type="term" value="P:potassium ion transport"/>
    <property type="evidence" value="ECO:0007669"/>
    <property type="project" value="EnsemblFungi"/>
</dbReference>
<reference evidence="2 3" key="1">
    <citation type="submission" date="2015-10" db="EMBL/GenBank/DDBJ databases">
        <title>Draft genomes sequences of Candida glabrata isolates 1A, 1B, 2A, 2B, 3A and 3B.</title>
        <authorList>
            <person name="Haavelsrud O.E."/>
            <person name="Gaustad P."/>
        </authorList>
    </citation>
    <scope>NUCLEOTIDE SEQUENCE [LARGE SCALE GENOMIC DNA]</scope>
    <source>
        <strain evidence="2">910700640</strain>
    </source>
</reference>
<dbReference type="VEuPathDB" id="FungiDB:GWK60_L03707"/>
<name>A0A0W0D1D6_CANGB</name>
<sequence>MLRSVRSRVQIRLYHQHFESRTLQQYLKDPIKLLVLPVKEKDVFVYYKHGDDLVNRQSRIIRSEKWIIDKSLKLWSKLENSSKSYNKKIVLYITKLLDTVPWSEDSLISVPNESSLLKRLKDDGDRITLKEYQQSSELTKSHLLPLHIYYPIDGPSIPTSQLIKSLRELSENGLAYHKKHMIYCALGLPLTIPLVLLPVVPNVPGFYLMYRLYCNFKAFLGARHLQKIVNEEASDIFFYSVPTVMSERDNGLTEEKLPIVLDQLEVQEIENKLKKAIRQSHGSVKED</sequence>
<evidence type="ECO:0000313" key="2">
    <source>
        <dbReference type="EMBL" id="KTB05663.1"/>
    </source>
</evidence>
<dbReference type="AlphaFoldDB" id="A0A0W0D1D6"/>
<dbReference type="VEuPathDB" id="FungiDB:GW608_L03707"/>
<dbReference type="VEuPathDB" id="FungiDB:GVI51_I03707"/>
<dbReference type="InterPro" id="IPR018786">
    <property type="entry name" value="Mit_KHE1"/>
</dbReference>
<dbReference type="EMBL" id="LLZZ01000112">
    <property type="protein sequence ID" value="KTB05663.1"/>
    <property type="molecule type" value="Genomic_DNA"/>
</dbReference>
<dbReference type="GO" id="GO:0005743">
    <property type="term" value="C:mitochondrial inner membrane"/>
    <property type="evidence" value="ECO:0007669"/>
    <property type="project" value="EnsemblFungi"/>
</dbReference>